<dbReference type="PANTHER" id="PTHR33162">
    <property type="entry name" value="SEC-INDEPENDENT PROTEIN TRANSLOCASE PROTEIN TATA, CHLOROPLASTIC"/>
    <property type="match status" value="1"/>
</dbReference>
<comment type="subcellular location">
    <subcellularLocation>
        <location evidence="9">Cell membrane</location>
        <topology evidence="9">Single-pass membrane protein</topology>
    </subcellularLocation>
    <subcellularLocation>
        <location evidence="1">Membrane</location>
        <topology evidence="1">Single-pass membrane protein</topology>
    </subcellularLocation>
</comment>
<keyword evidence="6 9" id="KW-1133">Transmembrane helix</keyword>
<comment type="function">
    <text evidence="9">Part of the twin-arginine translocation (Tat) system that transports large folded proteins containing a characteristic twin-arginine motif in their signal peptide across membranes. Together with TatC, TatB is part of a receptor directly interacting with Tat signal peptides. TatB may form an oligomeric binding site that transiently accommodates folded Tat precursor proteins before their translocation.</text>
</comment>
<dbReference type="Gene3D" id="1.20.5.3310">
    <property type="match status" value="1"/>
</dbReference>
<comment type="similarity">
    <text evidence="9">Belongs to the TatB family.</text>
</comment>
<sequence>MFDLAWSELALIAVVAVVVIGPKDLPDAIRKVAQGVKKLRGMAAEFQTHADELVREAKLDDVRQQIQEIRSFDLKGTIERAVDNDGEIRKTFNDNPLQDAWKPTPEGGQTITEAPPAVGTVAPAVTETAAAADAPAFIPPTVAAFASDAARHDPITVTQPVEPERPAMIPPQADSAPAPEKPVTPPATPSV</sequence>
<dbReference type="InterPro" id="IPR003369">
    <property type="entry name" value="TatA/B/E"/>
</dbReference>
<feature type="compositionally biased region" description="Pro residues" evidence="10">
    <location>
        <begin position="179"/>
        <end position="191"/>
    </location>
</feature>
<dbReference type="PRINTS" id="PR01506">
    <property type="entry name" value="TATBPROTEIN"/>
</dbReference>
<dbReference type="NCBIfam" id="TIGR01410">
    <property type="entry name" value="tatB"/>
    <property type="match status" value="1"/>
</dbReference>
<proteinExistence type="inferred from homology"/>
<evidence type="ECO:0000313" key="12">
    <source>
        <dbReference type="EMBL" id="MBC9209495.1"/>
    </source>
</evidence>
<comment type="caution">
    <text evidence="12">The sequence shown here is derived from an EMBL/GenBank/DDBJ whole genome shotgun (WGS) entry which is preliminary data.</text>
</comment>
<evidence type="ECO:0000256" key="4">
    <source>
        <dbReference type="ARBA" id="ARBA00022692"/>
    </source>
</evidence>
<evidence type="ECO:0000313" key="13">
    <source>
        <dbReference type="Proteomes" id="UP000626026"/>
    </source>
</evidence>
<dbReference type="Pfam" id="PF02416">
    <property type="entry name" value="TatA_B_E"/>
    <property type="match status" value="1"/>
</dbReference>
<evidence type="ECO:0000256" key="7">
    <source>
        <dbReference type="ARBA" id="ARBA00023010"/>
    </source>
</evidence>
<evidence type="ECO:0000256" key="5">
    <source>
        <dbReference type="ARBA" id="ARBA00022927"/>
    </source>
</evidence>
<evidence type="ECO:0000256" key="11">
    <source>
        <dbReference type="SAM" id="Phobius"/>
    </source>
</evidence>
<gene>
    <name evidence="9 12" type="primary">tatB</name>
    <name evidence="12" type="ORF">IBL26_21805</name>
</gene>
<evidence type="ECO:0000256" key="6">
    <source>
        <dbReference type="ARBA" id="ARBA00022989"/>
    </source>
</evidence>
<dbReference type="RefSeq" id="WP_187786625.1">
    <property type="nucleotide sequence ID" value="NZ_JACTVA010000057.1"/>
</dbReference>
<keyword evidence="8 9" id="KW-0472">Membrane</keyword>
<feature type="region of interest" description="Disordered" evidence="10">
    <location>
        <begin position="150"/>
        <end position="191"/>
    </location>
</feature>
<comment type="subunit">
    <text evidence="9">The Tat system comprises two distinct complexes: a TatABC complex, containing multiple copies of TatA, TatB and TatC subunits, and a separate TatA complex, containing only TatA subunits. Substrates initially bind to the TatABC complex, which probably triggers association of the separate TatA complex to form the active translocon.</text>
</comment>
<evidence type="ECO:0000256" key="2">
    <source>
        <dbReference type="ARBA" id="ARBA00022448"/>
    </source>
</evidence>
<reference evidence="12 13" key="1">
    <citation type="journal article" date="2013" name="Int. J. Syst. Evol. Microbiol.">
        <title>Roseomonas aerophila sp. nov., isolated from air.</title>
        <authorList>
            <person name="Kim S.J."/>
            <person name="Weon H.Y."/>
            <person name="Ahn J.H."/>
            <person name="Hong S.B."/>
            <person name="Seok S.J."/>
            <person name="Whang K.S."/>
            <person name="Kwon S.W."/>
        </authorList>
    </citation>
    <scope>NUCLEOTIDE SEQUENCE [LARGE SCALE GENOMIC DNA]</scope>
    <source>
        <strain evidence="12 13">NBRC 108923</strain>
    </source>
</reference>
<evidence type="ECO:0000256" key="3">
    <source>
        <dbReference type="ARBA" id="ARBA00022475"/>
    </source>
</evidence>
<keyword evidence="3 9" id="KW-1003">Cell membrane</keyword>
<dbReference type="Proteomes" id="UP000626026">
    <property type="component" value="Unassembled WGS sequence"/>
</dbReference>
<evidence type="ECO:0000256" key="9">
    <source>
        <dbReference type="HAMAP-Rule" id="MF_00237"/>
    </source>
</evidence>
<keyword evidence="4 9" id="KW-0812">Transmembrane</keyword>
<name>A0ABR7RS84_9PROT</name>
<keyword evidence="5 9" id="KW-0653">Protein transport</keyword>
<dbReference type="HAMAP" id="MF_00237">
    <property type="entry name" value="TatB"/>
    <property type="match status" value="1"/>
</dbReference>
<protein>
    <recommendedName>
        <fullName evidence="9">Sec-independent protein translocase protein TatB</fullName>
    </recommendedName>
</protein>
<dbReference type="InterPro" id="IPR018448">
    <property type="entry name" value="TatB"/>
</dbReference>
<dbReference type="PANTHER" id="PTHR33162:SF1">
    <property type="entry name" value="SEC-INDEPENDENT PROTEIN TRANSLOCASE PROTEIN TATA, CHLOROPLASTIC"/>
    <property type="match status" value="1"/>
</dbReference>
<keyword evidence="2 9" id="KW-0813">Transport</keyword>
<evidence type="ECO:0000256" key="1">
    <source>
        <dbReference type="ARBA" id="ARBA00004167"/>
    </source>
</evidence>
<dbReference type="EMBL" id="JACTVA010000057">
    <property type="protein sequence ID" value="MBC9209495.1"/>
    <property type="molecule type" value="Genomic_DNA"/>
</dbReference>
<evidence type="ECO:0000256" key="8">
    <source>
        <dbReference type="ARBA" id="ARBA00023136"/>
    </source>
</evidence>
<feature type="transmembrane region" description="Helical" evidence="11">
    <location>
        <begin position="6"/>
        <end position="22"/>
    </location>
</feature>
<organism evidence="12 13">
    <name type="scientific">Teichococcus aerophilus</name>
    <dbReference type="NCBI Taxonomy" id="1224513"/>
    <lineage>
        <taxon>Bacteria</taxon>
        <taxon>Pseudomonadati</taxon>
        <taxon>Pseudomonadota</taxon>
        <taxon>Alphaproteobacteria</taxon>
        <taxon>Acetobacterales</taxon>
        <taxon>Roseomonadaceae</taxon>
        <taxon>Roseomonas</taxon>
    </lineage>
</organism>
<accession>A0ABR7RS84</accession>
<evidence type="ECO:0000256" key="10">
    <source>
        <dbReference type="SAM" id="MobiDB-lite"/>
    </source>
</evidence>
<keyword evidence="13" id="KW-1185">Reference proteome</keyword>
<keyword evidence="7 9" id="KW-0811">Translocation</keyword>